<sequence>MFGRRFYVSVCLGIGCVLLLGFGLAALRPDQIGQTAAGWAQALGAIGAIGVAIWIANSQHLQAAKTARAQRFAERESLFRTAITVGHTAHAELEALEGDHDFIVTYEPNAKIATRVRHLEWLRSRIEQFPLQGFGDDNAVASVIRLRSVLARFHDEVVCAKDLHVTELNFSGTLTAVKNATVNLERILALLSEEHARAAVQRPNDPVTSSVHG</sequence>
<keyword evidence="1" id="KW-0812">Transmembrane</keyword>
<reference evidence="2 3" key="1">
    <citation type="journal article" date="2023" name="Front. Microbiol.">
        <title>Ralstonia chuxiongensis sp. nov., Ralstonia mojiangensis sp. nov., and Ralstonia soli sp. nov., isolated from tobacco fields, are three novel species in the family Burkholderiaceae.</title>
        <authorList>
            <person name="Lu C.H."/>
            <person name="Zhang Y.Y."/>
            <person name="Jiang N."/>
            <person name="Chen W."/>
            <person name="Shao X."/>
            <person name="Zhao Z.M."/>
            <person name="Lu W.L."/>
            <person name="Hu X."/>
            <person name="Xi Y.X."/>
            <person name="Zou S.Y."/>
            <person name="Wei Q.J."/>
            <person name="Lin Z.L."/>
            <person name="Gong L."/>
            <person name="Gai X.T."/>
            <person name="Zhang L.Q."/>
            <person name="Li J.Y."/>
            <person name="Jin Y."/>
            <person name="Xia Z.Y."/>
        </authorList>
    </citation>
    <scope>NUCLEOTIDE SEQUENCE [LARGE SCALE GENOMIC DNA]</scope>
    <source>
        <strain evidence="2 3">22TCJT01-1</strain>
    </source>
</reference>
<evidence type="ECO:0000313" key="2">
    <source>
        <dbReference type="EMBL" id="MCT7313286.1"/>
    </source>
</evidence>
<accession>A0ABT2LD18</accession>
<name>A0ABT2LD18_9RALS</name>
<dbReference type="EMBL" id="JAOCQI010000003">
    <property type="protein sequence ID" value="MCT7313286.1"/>
    <property type="molecule type" value="Genomic_DNA"/>
</dbReference>
<dbReference type="Proteomes" id="UP001164420">
    <property type="component" value="Unassembled WGS sequence"/>
</dbReference>
<keyword evidence="3" id="KW-1185">Reference proteome</keyword>
<evidence type="ECO:0000256" key="1">
    <source>
        <dbReference type="SAM" id="Phobius"/>
    </source>
</evidence>
<feature type="transmembrane region" description="Helical" evidence="1">
    <location>
        <begin position="6"/>
        <end position="27"/>
    </location>
</feature>
<organism evidence="2 3">
    <name type="scientific">Ralstonia mojiangensis</name>
    <dbReference type="NCBI Taxonomy" id="2953895"/>
    <lineage>
        <taxon>Bacteria</taxon>
        <taxon>Pseudomonadati</taxon>
        <taxon>Pseudomonadota</taxon>
        <taxon>Betaproteobacteria</taxon>
        <taxon>Burkholderiales</taxon>
        <taxon>Burkholderiaceae</taxon>
        <taxon>Ralstonia</taxon>
    </lineage>
</organism>
<dbReference type="PROSITE" id="PS51257">
    <property type="entry name" value="PROKAR_LIPOPROTEIN"/>
    <property type="match status" value="1"/>
</dbReference>
<comment type="caution">
    <text evidence="2">The sequence shown here is derived from an EMBL/GenBank/DDBJ whole genome shotgun (WGS) entry which is preliminary data.</text>
</comment>
<evidence type="ECO:0000313" key="3">
    <source>
        <dbReference type="Proteomes" id="UP001164420"/>
    </source>
</evidence>
<proteinExistence type="predicted"/>
<dbReference type="RefSeq" id="WP_260785033.1">
    <property type="nucleotide sequence ID" value="NZ_JAOCQI010000003.1"/>
</dbReference>
<feature type="transmembrane region" description="Helical" evidence="1">
    <location>
        <begin position="39"/>
        <end position="56"/>
    </location>
</feature>
<gene>
    <name evidence="2" type="ORF">N5J06_20115</name>
</gene>
<keyword evidence="1" id="KW-1133">Transmembrane helix</keyword>
<protein>
    <submittedName>
        <fullName evidence="2">Uncharacterized protein</fullName>
    </submittedName>
</protein>
<keyword evidence="1" id="KW-0472">Membrane</keyword>